<dbReference type="EMBL" id="RHIB01000001">
    <property type="protein sequence ID" value="RNA70013.1"/>
    <property type="molecule type" value="Genomic_DNA"/>
</dbReference>
<proteinExistence type="predicted"/>
<organism evidence="2 3">
    <name type="scientific">Alteribacter keqinensis</name>
    <dbReference type="NCBI Taxonomy" id="2483800"/>
    <lineage>
        <taxon>Bacteria</taxon>
        <taxon>Bacillati</taxon>
        <taxon>Bacillota</taxon>
        <taxon>Bacilli</taxon>
        <taxon>Bacillales</taxon>
        <taxon>Bacillaceae</taxon>
        <taxon>Alteribacter</taxon>
    </lineage>
</organism>
<keyword evidence="1" id="KW-0812">Transmembrane</keyword>
<keyword evidence="3" id="KW-1185">Reference proteome</keyword>
<dbReference type="RefSeq" id="WP_122897525.1">
    <property type="nucleotide sequence ID" value="NZ_RHIB01000001.1"/>
</dbReference>
<comment type="caution">
    <text evidence="2">The sequence shown here is derived from an EMBL/GenBank/DDBJ whole genome shotgun (WGS) entry which is preliminary data.</text>
</comment>
<dbReference type="Proteomes" id="UP000278746">
    <property type="component" value="Unassembled WGS sequence"/>
</dbReference>
<feature type="transmembrane region" description="Helical" evidence="1">
    <location>
        <begin position="86"/>
        <end position="108"/>
    </location>
</feature>
<feature type="transmembrane region" description="Helical" evidence="1">
    <location>
        <begin position="57"/>
        <end position="80"/>
    </location>
</feature>
<evidence type="ECO:0000313" key="3">
    <source>
        <dbReference type="Proteomes" id="UP000278746"/>
    </source>
</evidence>
<name>A0A3M7TWZ2_9BACI</name>
<accession>A0A3M7TWZ2</accession>
<keyword evidence="1" id="KW-0472">Membrane</keyword>
<protein>
    <submittedName>
        <fullName evidence="2">Uncharacterized protein</fullName>
    </submittedName>
</protein>
<evidence type="ECO:0000256" key="1">
    <source>
        <dbReference type="SAM" id="Phobius"/>
    </source>
</evidence>
<evidence type="ECO:0000313" key="2">
    <source>
        <dbReference type="EMBL" id="RNA70013.1"/>
    </source>
</evidence>
<gene>
    <name evidence="2" type="ORF">EBO34_08805</name>
</gene>
<dbReference type="AlphaFoldDB" id="A0A3M7TWZ2"/>
<keyword evidence="1" id="KW-1133">Transmembrane helix</keyword>
<sequence>MRKIKNKKQSALRNLELAAERIDPYMNAIREAAPKASSAGCHYLQDLKRLKWKKALALFKTFWSFKSIFWSFPAGVITWFFTMDVIWGFSVLTSGLLLIILIIANHILREKTIQDMTDVKKKDSFHYYAFTNFHREYDLFSPFLIKGNDFKFKQATDLMREWEKDMGKKDEMIIKLEKDLRQLASDAVSLPEKAKQEVAFVNTIYFNLIDKIEYKARGSLTFETMDFFGHYAIYRLAGEKLILEHSSRSNVNIPQKVDLTGYDLSFMSYVKILRSSYSWEADRKSTISFIAEIEKGIYVYTVLIDSRNRNVLNPETETGKHSIEKLADLVSTAFKLYAIKVTAK</sequence>
<reference evidence="2 3" key="1">
    <citation type="submission" date="2018-10" db="EMBL/GenBank/DDBJ databases">
        <title>Bacillus Keqinensis sp. nov., a moderately halophilic bacterium isolated from a saline-alkaline lake.</title>
        <authorList>
            <person name="Wang H."/>
        </authorList>
    </citation>
    <scope>NUCLEOTIDE SEQUENCE [LARGE SCALE GENOMIC DNA]</scope>
    <source>
        <strain evidence="2 3">KQ-3</strain>
    </source>
</reference>
<dbReference type="OrthoDB" id="2803277at2"/>